<accession>A0AAX6MHM7</accession>
<protein>
    <recommendedName>
        <fullName evidence="4">chitinase</fullName>
        <ecNumber evidence="4">3.2.1.14</ecNumber>
    </recommendedName>
</protein>
<dbReference type="SUPFAM" id="SSF51445">
    <property type="entry name" value="(Trans)glycosidases"/>
    <property type="match status" value="1"/>
</dbReference>
<dbReference type="Proteomes" id="UP001369815">
    <property type="component" value="Unassembled WGS sequence"/>
</dbReference>
<keyword evidence="11" id="KW-0119">Carbohydrate metabolism</keyword>
<evidence type="ECO:0000256" key="13">
    <source>
        <dbReference type="ARBA" id="ARBA00023295"/>
    </source>
</evidence>
<feature type="domain" description="GH18" evidence="17">
    <location>
        <begin position="25"/>
        <end position="349"/>
    </location>
</feature>
<keyword evidence="6" id="KW-0964">Secreted</keyword>
<evidence type="ECO:0000256" key="12">
    <source>
        <dbReference type="ARBA" id="ARBA00023288"/>
    </source>
</evidence>
<keyword evidence="10" id="KW-0472">Membrane</keyword>
<evidence type="ECO:0000256" key="4">
    <source>
        <dbReference type="ARBA" id="ARBA00012729"/>
    </source>
</evidence>
<evidence type="ECO:0000256" key="14">
    <source>
        <dbReference type="ARBA" id="ARBA00023326"/>
    </source>
</evidence>
<dbReference type="InterPro" id="IPR017853">
    <property type="entry name" value="GH"/>
</dbReference>
<evidence type="ECO:0000256" key="15">
    <source>
        <dbReference type="SAM" id="MobiDB-lite"/>
    </source>
</evidence>
<feature type="region of interest" description="Disordered" evidence="15">
    <location>
        <begin position="371"/>
        <end position="437"/>
    </location>
</feature>
<dbReference type="InterPro" id="IPR001579">
    <property type="entry name" value="Glyco_hydro_18_chit_AS"/>
</dbReference>
<dbReference type="GO" id="GO:0000272">
    <property type="term" value="P:polysaccharide catabolic process"/>
    <property type="evidence" value="ECO:0007669"/>
    <property type="project" value="UniProtKB-KW"/>
</dbReference>
<evidence type="ECO:0000313" key="18">
    <source>
        <dbReference type="EMBL" id="KAK6952115.1"/>
    </source>
</evidence>
<name>A0AAX6MHM7_9PEZI</name>
<keyword evidence="8" id="KW-0378">Hydrolase</keyword>
<dbReference type="PANTHER" id="PTHR45708">
    <property type="entry name" value="ENDOCHITINASE"/>
    <property type="match status" value="1"/>
</dbReference>
<feature type="signal peptide" evidence="16">
    <location>
        <begin position="1"/>
        <end position="19"/>
    </location>
</feature>
<evidence type="ECO:0000256" key="2">
    <source>
        <dbReference type="ARBA" id="ARBA00004609"/>
    </source>
</evidence>
<feature type="chain" id="PRO_5043892835" description="chitinase" evidence="16">
    <location>
        <begin position="20"/>
        <end position="889"/>
    </location>
</feature>
<evidence type="ECO:0000256" key="8">
    <source>
        <dbReference type="ARBA" id="ARBA00022801"/>
    </source>
</evidence>
<keyword evidence="7" id="KW-0336">GPI-anchor</keyword>
<evidence type="ECO:0000256" key="9">
    <source>
        <dbReference type="ARBA" id="ARBA00023024"/>
    </source>
</evidence>
<comment type="catalytic activity">
    <reaction evidence="1">
        <text>Random endo-hydrolysis of N-acetyl-beta-D-glucosaminide (1-&gt;4)-beta-linkages in chitin and chitodextrins.</text>
        <dbReference type="EC" id="3.2.1.14"/>
    </reaction>
</comment>
<organism evidence="18 19">
    <name type="scientific">Daldinia eschscholtzii</name>
    <dbReference type="NCBI Taxonomy" id="292717"/>
    <lineage>
        <taxon>Eukaryota</taxon>
        <taxon>Fungi</taxon>
        <taxon>Dikarya</taxon>
        <taxon>Ascomycota</taxon>
        <taxon>Pezizomycotina</taxon>
        <taxon>Sordariomycetes</taxon>
        <taxon>Xylariomycetidae</taxon>
        <taxon>Xylariales</taxon>
        <taxon>Hypoxylaceae</taxon>
        <taxon>Daldinia</taxon>
    </lineage>
</organism>
<dbReference type="InterPro" id="IPR001223">
    <property type="entry name" value="Glyco_hydro18_cat"/>
</dbReference>
<keyword evidence="13" id="KW-0326">Glycosidase</keyword>
<dbReference type="Gene3D" id="3.20.20.80">
    <property type="entry name" value="Glycosidases"/>
    <property type="match status" value="1"/>
</dbReference>
<dbReference type="PROSITE" id="PS51910">
    <property type="entry name" value="GH18_2"/>
    <property type="match status" value="1"/>
</dbReference>
<comment type="subcellular location">
    <subcellularLocation>
        <location evidence="2">Cell membrane</location>
        <topology evidence="2">Lipid-anchor</topology>
        <topology evidence="2">GPI-anchor</topology>
    </subcellularLocation>
    <subcellularLocation>
        <location evidence="3">Secreted</location>
    </subcellularLocation>
</comment>
<evidence type="ECO:0000256" key="11">
    <source>
        <dbReference type="ARBA" id="ARBA00023277"/>
    </source>
</evidence>
<keyword evidence="12" id="KW-0449">Lipoprotein</keyword>
<comment type="caution">
    <text evidence="18">The sequence shown here is derived from an EMBL/GenBank/DDBJ whole genome shotgun (WGS) entry which is preliminary data.</text>
</comment>
<evidence type="ECO:0000256" key="10">
    <source>
        <dbReference type="ARBA" id="ARBA00023136"/>
    </source>
</evidence>
<sequence length="889" mass="91093">MQLKNSVLVAALSASSAFATYTKDYKLNAYWGQTGPDTDTLGKHCESDSIDYVTLGFVNNSPENGNGTGYPGTNFAAHCAAEVYVNNNRNSKLLSSCSFIKDDIKKCQQLGKKVLLSIGGVYSSSSNYTLSSVQAGIDFADFLYQAFGPYKSGYKGPRPFDISSTEHTTIDGFDFDIETKFSKTTPLLLPPDTNRDNILGHASNQQPYVNMVNHLRDLITADRKSILLTAAPQCPQSTEYFQMKTILQQAKFDKIWIQFYNNPSCEAWGTGFNYNDWESFISGGVNSAAELFIGLPGSASAVGLLGSGYITASQAKNLICTYKNKKHFGGAMLWDAYYASQNKNLAGKNYYNLISEALKCGGCDGDVCRPATTSSSVTTSSTTSSSSSTSSTSSTVSTTSSSTSFTVSTTSTSSSASSTSSSISTSSSVSTSSSASTSGYLATSSSSASSSSSGYIVTSTSSAASSSSSTASSSSSTASTNTSASSSSASSSTTSSSSVSSTSSYDVISSSSASASETFTDSTSSSSIATATESSTSSLITSSSTLSTIATITSSSYSASTTSSEEDCPPDETSSSFVESSTYSASSGSYPTASVTASVPNTISETQSVSATSSPYPTGSASTTEYTTSTIYSTTVYTVTSCAPSVTNCPAKGSVVTETIALYTTVCPVTETQKPTQTPTAAVPYTSTIYSTRIATITKCPPSVTNCPVGSVTTETIAISTTIVPTTVETTAESKPTTSVIASYPVVGGGNQYHEASPSKDMQTAAVSSYPIVDAPAVPSSSSAPSSLSSSSSVEYVSTTLTVAIYPTGKGGYNNGNTNGTVSSSYSASTGYPVAPTTTSAGSGYTAMVCNGAGCSVSTAYPTTPVVTAGSAKAASLSLGLLAIVALVL</sequence>
<dbReference type="GO" id="GO:0005576">
    <property type="term" value="C:extracellular region"/>
    <property type="evidence" value="ECO:0007669"/>
    <property type="project" value="UniProtKB-SubCell"/>
</dbReference>
<keyword evidence="5" id="KW-1003">Cell membrane</keyword>
<dbReference type="EC" id="3.2.1.14" evidence="4"/>
<dbReference type="AlphaFoldDB" id="A0AAX6MHM7"/>
<evidence type="ECO:0000256" key="6">
    <source>
        <dbReference type="ARBA" id="ARBA00022525"/>
    </source>
</evidence>
<evidence type="ECO:0000256" key="7">
    <source>
        <dbReference type="ARBA" id="ARBA00022622"/>
    </source>
</evidence>
<feature type="region of interest" description="Disordered" evidence="15">
    <location>
        <begin position="463"/>
        <end position="503"/>
    </location>
</feature>
<dbReference type="EMBL" id="JBANMG010000006">
    <property type="protein sequence ID" value="KAK6952115.1"/>
    <property type="molecule type" value="Genomic_DNA"/>
</dbReference>
<dbReference type="GO" id="GO:0006032">
    <property type="term" value="P:chitin catabolic process"/>
    <property type="evidence" value="ECO:0007669"/>
    <property type="project" value="UniProtKB-KW"/>
</dbReference>
<evidence type="ECO:0000256" key="5">
    <source>
        <dbReference type="ARBA" id="ARBA00022475"/>
    </source>
</evidence>
<dbReference type="GO" id="GO:0098552">
    <property type="term" value="C:side of membrane"/>
    <property type="evidence" value="ECO:0007669"/>
    <property type="project" value="UniProtKB-KW"/>
</dbReference>
<evidence type="ECO:0000256" key="3">
    <source>
        <dbReference type="ARBA" id="ARBA00004613"/>
    </source>
</evidence>
<gene>
    <name evidence="18" type="ORF">Daesc_006647</name>
</gene>
<keyword evidence="9" id="KW-0146">Chitin degradation</keyword>
<dbReference type="GO" id="GO:0008843">
    <property type="term" value="F:endochitinase activity"/>
    <property type="evidence" value="ECO:0007669"/>
    <property type="project" value="UniProtKB-EC"/>
</dbReference>
<proteinExistence type="predicted"/>
<dbReference type="InterPro" id="IPR050542">
    <property type="entry name" value="Glycosyl_Hydrlase18_Chitinase"/>
</dbReference>
<dbReference type="PANTHER" id="PTHR45708:SF47">
    <property type="entry name" value="ENDOCHITINASE A"/>
    <property type="match status" value="1"/>
</dbReference>
<dbReference type="GO" id="GO:0005886">
    <property type="term" value="C:plasma membrane"/>
    <property type="evidence" value="ECO:0007669"/>
    <property type="project" value="UniProtKB-SubCell"/>
</dbReference>
<feature type="region of interest" description="Disordered" evidence="15">
    <location>
        <begin position="559"/>
        <end position="595"/>
    </location>
</feature>
<evidence type="ECO:0000256" key="16">
    <source>
        <dbReference type="SAM" id="SignalP"/>
    </source>
</evidence>
<evidence type="ECO:0000313" key="19">
    <source>
        <dbReference type="Proteomes" id="UP001369815"/>
    </source>
</evidence>
<keyword evidence="7" id="KW-0325">Glycoprotein</keyword>
<keyword evidence="19" id="KW-1185">Reference proteome</keyword>
<feature type="compositionally biased region" description="Low complexity" evidence="15">
    <location>
        <begin position="574"/>
        <end position="594"/>
    </location>
</feature>
<dbReference type="PROSITE" id="PS01095">
    <property type="entry name" value="GH18_1"/>
    <property type="match status" value="1"/>
</dbReference>
<evidence type="ECO:0000256" key="1">
    <source>
        <dbReference type="ARBA" id="ARBA00000822"/>
    </source>
</evidence>
<keyword evidence="16" id="KW-0732">Signal</keyword>
<keyword evidence="14" id="KW-0624">Polysaccharide degradation</keyword>
<evidence type="ECO:0000259" key="17">
    <source>
        <dbReference type="PROSITE" id="PS51910"/>
    </source>
</evidence>
<reference evidence="18 19" key="1">
    <citation type="journal article" date="2024" name="Front Chem Biol">
        <title>Unveiling the potential of Daldinia eschscholtzii MFLUCC 19-0629 through bioactivity and bioinformatics studies for enhanced sustainable agriculture production.</title>
        <authorList>
            <person name="Brooks S."/>
            <person name="Weaver J.A."/>
            <person name="Klomchit A."/>
            <person name="Alharthi S.A."/>
            <person name="Onlamun T."/>
            <person name="Nurani R."/>
            <person name="Vong T.K."/>
            <person name="Alberti F."/>
            <person name="Greco C."/>
        </authorList>
    </citation>
    <scope>NUCLEOTIDE SEQUENCE [LARGE SCALE GENOMIC DNA]</scope>
    <source>
        <strain evidence="18">MFLUCC 19-0629</strain>
    </source>
</reference>